<dbReference type="InterPro" id="IPR032710">
    <property type="entry name" value="NTF2-like_dom_sf"/>
</dbReference>
<dbReference type="Pfam" id="PF17775">
    <property type="entry name" value="YchJ_M-like"/>
    <property type="match status" value="1"/>
</dbReference>
<comment type="caution">
    <text evidence="2">The sequence shown here is derived from an EMBL/GenBank/DDBJ whole genome shotgun (WGS) entry which is preliminary data.</text>
</comment>
<dbReference type="RefSeq" id="WP_129061876.1">
    <property type="nucleotide sequence ID" value="NZ_NXIE01000003.1"/>
</dbReference>
<accession>A0A4Q1AXC6</accession>
<reference evidence="2 3" key="1">
    <citation type="submission" date="2017-09" db="EMBL/GenBank/DDBJ databases">
        <title>Genomics of the genus Arcobacter.</title>
        <authorList>
            <person name="Perez-Cataluna A."/>
            <person name="Figueras M.J."/>
            <person name="Salas-Masso N."/>
        </authorList>
    </citation>
    <scope>NUCLEOTIDE SEQUENCE [LARGE SCALE GENOMIC DNA]</scope>
    <source>
        <strain evidence="2 3">F156-34</strain>
    </source>
</reference>
<organism evidence="2 3">
    <name type="scientific">Halarcobacter mediterraneus</name>
    <dbReference type="NCBI Taxonomy" id="2023153"/>
    <lineage>
        <taxon>Bacteria</taxon>
        <taxon>Pseudomonadati</taxon>
        <taxon>Campylobacterota</taxon>
        <taxon>Epsilonproteobacteria</taxon>
        <taxon>Campylobacterales</taxon>
        <taxon>Arcobacteraceae</taxon>
        <taxon>Halarcobacter</taxon>
    </lineage>
</organism>
<dbReference type="Gene3D" id="3.10.450.50">
    <property type="match status" value="1"/>
</dbReference>
<feature type="domain" description="YchJ-like middle NTF2-like" evidence="1">
    <location>
        <begin position="33"/>
        <end position="133"/>
    </location>
</feature>
<dbReference type="Proteomes" id="UP000289718">
    <property type="component" value="Unassembled WGS sequence"/>
</dbReference>
<dbReference type="InterPro" id="IPR004027">
    <property type="entry name" value="SEC_C_motif"/>
</dbReference>
<evidence type="ECO:0000313" key="3">
    <source>
        <dbReference type="Proteomes" id="UP000289718"/>
    </source>
</evidence>
<dbReference type="SUPFAM" id="SSF54427">
    <property type="entry name" value="NTF2-like"/>
    <property type="match status" value="1"/>
</dbReference>
<dbReference type="AlphaFoldDB" id="A0A4Q1AXC6"/>
<protein>
    <recommendedName>
        <fullName evidence="1">YchJ-like middle NTF2-like domain-containing protein</fullName>
    </recommendedName>
</protein>
<dbReference type="OrthoDB" id="21421at2"/>
<evidence type="ECO:0000313" key="2">
    <source>
        <dbReference type="EMBL" id="RXK12821.1"/>
    </source>
</evidence>
<dbReference type="InterPro" id="IPR048469">
    <property type="entry name" value="YchJ-like_M"/>
</dbReference>
<evidence type="ECO:0000259" key="1">
    <source>
        <dbReference type="Pfam" id="PF17775"/>
    </source>
</evidence>
<keyword evidence="3" id="KW-1185">Reference proteome</keyword>
<name>A0A4Q1AXC6_9BACT</name>
<dbReference type="EMBL" id="NXIE01000003">
    <property type="protein sequence ID" value="RXK12821.1"/>
    <property type="molecule type" value="Genomic_DNA"/>
</dbReference>
<sequence length="137" mass="15886">MKISGNSFCPCGSQKKFKKCCRIFHFGEKLPNPLELMKSRYSAFAACDANYIIKTTHHENPEYTTNIKAWEDSIHDFFDHSQFKKLDILEFIDGDTEAYVTFKATIFQGAIDISFVEKSKFVKVGDNWLYRSGEFIE</sequence>
<proteinExistence type="predicted"/>
<dbReference type="PANTHER" id="PTHR33747:SF1">
    <property type="entry name" value="ADENYLATE CYCLASE-ASSOCIATED CAP C-TERMINAL DOMAIN-CONTAINING PROTEIN"/>
    <property type="match status" value="1"/>
</dbReference>
<dbReference type="Pfam" id="PF02810">
    <property type="entry name" value="SEC-C"/>
    <property type="match status" value="1"/>
</dbReference>
<gene>
    <name evidence="2" type="ORF">CP965_09620</name>
</gene>
<dbReference type="PANTHER" id="PTHR33747">
    <property type="entry name" value="UPF0225 PROTEIN SCO1677"/>
    <property type="match status" value="1"/>
</dbReference>
<dbReference type="SUPFAM" id="SSF103642">
    <property type="entry name" value="Sec-C motif"/>
    <property type="match status" value="1"/>
</dbReference>